<gene>
    <name evidence="4" type="ORF">ACCAA_570055</name>
</gene>
<feature type="region of interest" description="Disordered" evidence="1">
    <location>
        <begin position="434"/>
        <end position="497"/>
    </location>
</feature>
<dbReference type="EMBL" id="FLQX01000135">
    <property type="protein sequence ID" value="SBT08454.1"/>
    <property type="molecule type" value="Genomic_DNA"/>
</dbReference>
<dbReference type="RefSeq" id="WP_186408277.1">
    <property type="nucleotide sequence ID" value="NZ_FLQX01000135.1"/>
</dbReference>
<keyword evidence="5" id="KW-1185">Reference proteome</keyword>
<keyword evidence="2" id="KW-1133">Transmembrane helix</keyword>
<reference evidence="4 5" key="1">
    <citation type="submission" date="2016-06" db="EMBL/GenBank/DDBJ databases">
        <authorList>
            <person name="Kjaerup R.B."/>
            <person name="Dalgaard T.S."/>
            <person name="Juul-Madsen H.R."/>
        </authorList>
    </citation>
    <scope>NUCLEOTIDE SEQUENCE [LARGE SCALE GENOMIC DNA]</scope>
    <source>
        <strain evidence="4">3</strain>
    </source>
</reference>
<evidence type="ECO:0000259" key="3">
    <source>
        <dbReference type="Pfam" id="PF25800"/>
    </source>
</evidence>
<feature type="compositionally biased region" description="Basic and acidic residues" evidence="1">
    <location>
        <begin position="445"/>
        <end position="471"/>
    </location>
</feature>
<evidence type="ECO:0000256" key="1">
    <source>
        <dbReference type="SAM" id="MobiDB-lite"/>
    </source>
</evidence>
<organism evidence="4 5">
    <name type="scientific">Candidatus Accumulibacter aalborgensis</name>
    <dbReference type="NCBI Taxonomy" id="1860102"/>
    <lineage>
        <taxon>Bacteria</taxon>
        <taxon>Pseudomonadati</taxon>
        <taxon>Pseudomonadota</taxon>
        <taxon>Betaproteobacteria</taxon>
        <taxon>Candidatus Accumulibacter</taxon>
    </lineage>
</organism>
<keyword evidence="2" id="KW-0812">Transmembrane</keyword>
<dbReference type="STRING" id="1860102.ACCAA_570055"/>
<proteinExistence type="predicted"/>
<sequence length="672" mass="73142">MTDTCLAFLPMRSTIVNTPLARFFLLLLPIAFLSAGDARALGLGKMTVLSSLGKRFEAEVQLIDGSAEQRSIAECFRLGQPGSADADVPALTQGRVTLEKHAGRLRLRVVSDQIINEPVLQVNLRAGCGAEVVRNYLLLIDPPRARMAPRAVELPAVSRAPVQVPLPQHLPARNPNPGTWRTGKHQSARGIARLLFPQQPRTQVRFLRALQAANPATDLGSRGGRQLPAGTQLHLPASRQGQRADRLLAGASAAAPEDDAAARDSRDRPVARKSPAAGRAQDRLEISSAADSEQAQAGHDSRLRLSARLSVKRQDKTSDDQRALLRLEFGLLSALHAQAAQQLALAEQIRSLEATLGELQNRTASAARPAEPAAAISAAVLPAAPRPPPPSAAPSEAPVAGKTNGWWDWLAITLLGALIAGLIWLLRWRAEQRSRRPTRATATEEASRAGEKPGKVHTDSVWELQMTRRSDSSPVVAESQTNTDTASLADDGPSAWDELPAMSEDDEGTAVLELAEIMLSFGRIEGAVQALEEFVANKPTAAVPPWLKLLDLYRQDEQREAFEAAGLKLKRHFNVAPPDWETAAEASRPGFSISQEDAPSIDQLLLRLPTIRQWPHIANEILRTWGSLACIHYLKALLRDNRSGERRGFALGTVREFLFLIDLQESRLPRRP</sequence>
<dbReference type="AlphaFoldDB" id="A0A1A8XTP8"/>
<feature type="compositionally biased region" description="Basic and acidic residues" evidence="1">
    <location>
        <begin position="260"/>
        <end position="270"/>
    </location>
</feature>
<feature type="domain" description="FimV N-terminal" evidence="3">
    <location>
        <begin position="41"/>
        <end position="143"/>
    </location>
</feature>
<feature type="region of interest" description="Disordered" evidence="1">
    <location>
        <begin position="251"/>
        <end position="301"/>
    </location>
</feature>
<dbReference type="Pfam" id="PF25800">
    <property type="entry name" value="FimV_N"/>
    <property type="match status" value="1"/>
</dbReference>
<keyword evidence="2" id="KW-0472">Membrane</keyword>
<dbReference type="Proteomes" id="UP000199169">
    <property type="component" value="Unassembled WGS sequence"/>
</dbReference>
<evidence type="ECO:0000313" key="5">
    <source>
        <dbReference type="Proteomes" id="UP000199169"/>
    </source>
</evidence>
<dbReference type="InterPro" id="IPR057840">
    <property type="entry name" value="FimV_N"/>
</dbReference>
<evidence type="ECO:0000313" key="4">
    <source>
        <dbReference type="EMBL" id="SBT08454.1"/>
    </source>
</evidence>
<accession>A0A1A8XTP8</accession>
<evidence type="ECO:0000256" key="2">
    <source>
        <dbReference type="SAM" id="Phobius"/>
    </source>
</evidence>
<name>A0A1A8XTP8_9PROT</name>
<protein>
    <submittedName>
        <fullName evidence="4">Tfp pilus assembly protein FimV-like protein</fullName>
    </submittedName>
</protein>
<feature type="transmembrane region" description="Helical" evidence="2">
    <location>
        <begin position="406"/>
        <end position="426"/>
    </location>
</feature>